<sequence length="357" mass="40402">MFRIFRKLKRRSIVFTADDFFANKSLKEGKRDLKYYINKFKNNLKLTNLFGIEDEDIKPKRGIEIALILHLIIFIVIIFPWYIFAKPKKMEKRVAVTVMRKAGGNNTGENAPVVAENPNNNEQNKQDNSLTKNNKEEKVVKKDVKEKPVAKEKDGNNVSKIIDNLKSFANGKSNDVINNNQVEKASQKNKNDDKSSKKDVPEKSEKQKKDAVKNDSGSNAKASDGSDGGVGKDSRFTDVADIDGISTEKEVSGIANDKNTIAAQLHACWTQTQLKSKMPKDIFVSVLINFSPNGQISSYNIREKQYLNASQNIAYNVAKDNVKIALENCKNIKGLRSENYQQWRQISVNFKYSEIEI</sequence>
<evidence type="ECO:0000256" key="2">
    <source>
        <dbReference type="SAM" id="Phobius"/>
    </source>
</evidence>
<feature type="transmembrane region" description="Helical" evidence="2">
    <location>
        <begin position="65"/>
        <end position="84"/>
    </location>
</feature>
<keyword evidence="2" id="KW-0812">Transmembrane</keyword>
<name>A0A5B8XDX2_9RICK</name>
<dbReference type="AlphaFoldDB" id="A0A5B8XDX2"/>
<feature type="compositionally biased region" description="Basic and acidic residues" evidence="1">
    <location>
        <begin position="185"/>
        <end position="213"/>
    </location>
</feature>
<dbReference type="EMBL" id="CP029077">
    <property type="protein sequence ID" value="QED23508.1"/>
    <property type="molecule type" value="Genomic_DNA"/>
</dbReference>
<feature type="region of interest" description="Disordered" evidence="1">
    <location>
        <begin position="170"/>
        <end position="235"/>
    </location>
</feature>
<reference evidence="3 4" key="1">
    <citation type="journal article" date="2019" name="ISME J.">
        <title>Deianiraea, an extracellular bacterium associated with the ciliate Paramecium, suggests an alternative scenario for the evolution of Rickettsiales.</title>
        <authorList>
            <person name="Castelli M."/>
            <person name="Sabaneyeva E."/>
            <person name="Lanzoni O."/>
            <person name="Lebedeva N."/>
            <person name="Floriano A.M."/>
            <person name="Gaiarsa S."/>
            <person name="Benken K."/>
            <person name="Modeo L."/>
            <person name="Bandi C."/>
            <person name="Potekhin A."/>
            <person name="Sassera D."/>
            <person name="Petroni G."/>
        </authorList>
    </citation>
    <scope>NUCLEOTIDE SEQUENCE [LARGE SCALE GENOMIC DNA]</scope>
    <source>
        <strain evidence="3">CyL4-1</strain>
    </source>
</reference>
<proteinExistence type="predicted"/>
<evidence type="ECO:0000313" key="3">
    <source>
        <dbReference type="EMBL" id="QED23508.1"/>
    </source>
</evidence>
<keyword evidence="4" id="KW-1185">Reference proteome</keyword>
<feature type="compositionally biased region" description="Basic and acidic residues" evidence="1">
    <location>
        <begin position="133"/>
        <end position="152"/>
    </location>
</feature>
<feature type="compositionally biased region" description="Low complexity" evidence="1">
    <location>
        <begin position="109"/>
        <end position="122"/>
    </location>
</feature>
<dbReference type="OrthoDB" id="7161229at2"/>
<evidence type="ECO:0000256" key="1">
    <source>
        <dbReference type="SAM" id="MobiDB-lite"/>
    </source>
</evidence>
<organism evidence="3 4">
    <name type="scientific">Candidatus Deianiraea vastatrix</name>
    <dbReference type="NCBI Taxonomy" id="2163644"/>
    <lineage>
        <taxon>Bacteria</taxon>
        <taxon>Pseudomonadati</taxon>
        <taxon>Pseudomonadota</taxon>
        <taxon>Alphaproteobacteria</taxon>
        <taxon>Rickettsiales</taxon>
        <taxon>Candidatus Deianiraeaceae</taxon>
        <taxon>Candidatus Deianiraea</taxon>
    </lineage>
</organism>
<evidence type="ECO:0000313" key="4">
    <source>
        <dbReference type="Proteomes" id="UP000321934"/>
    </source>
</evidence>
<keyword evidence="2" id="KW-0472">Membrane</keyword>
<feature type="compositionally biased region" description="Polar residues" evidence="1">
    <location>
        <begin position="170"/>
        <end position="184"/>
    </location>
</feature>
<gene>
    <name evidence="3" type="ORF">Deia_00717</name>
</gene>
<dbReference type="RefSeq" id="WP_146820775.1">
    <property type="nucleotide sequence ID" value="NZ_CP029077.1"/>
</dbReference>
<keyword evidence="2" id="KW-1133">Transmembrane helix</keyword>
<feature type="region of interest" description="Disordered" evidence="1">
    <location>
        <begin position="105"/>
        <end position="152"/>
    </location>
</feature>
<dbReference type="Proteomes" id="UP000321934">
    <property type="component" value="Chromosome"/>
</dbReference>
<accession>A0A5B8XDX2</accession>
<protein>
    <submittedName>
        <fullName evidence="3">Uncharacterized protein</fullName>
    </submittedName>
</protein>